<comment type="caution">
    <text evidence="1">The sequence shown here is derived from an EMBL/GenBank/DDBJ whole genome shotgun (WGS) entry which is preliminary data.</text>
</comment>
<evidence type="ECO:0000313" key="2">
    <source>
        <dbReference type="Proteomes" id="UP001234297"/>
    </source>
</evidence>
<organism evidence="1 2">
    <name type="scientific">Persea americana</name>
    <name type="common">Avocado</name>
    <dbReference type="NCBI Taxonomy" id="3435"/>
    <lineage>
        <taxon>Eukaryota</taxon>
        <taxon>Viridiplantae</taxon>
        <taxon>Streptophyta</taxon>
        <taxon>Embryophyta</taxon>
        <taxon>Tracheophyta</taxon>
        <taxon>Spermatophyta</taxon>
        <taxon>Magnoliopsida</taxon>
        <taxon>Magnoliidae</taxon>
        <taxon>Laurales</taxon>
        <taxon>Lauraceae</taxon>
        <taxon>Persea</taxon>
    </lineage>
</organism>
<protein>
    <submittedName>
        <fullName evidence="1">Uncharacterized protein</fullName>
    </submittedName>
</protein>
<dbReference type="Proteomes" id="UP001234297">
    <property type="component" value="Chromosome 9"/>
</dbReference>
<keyword evidence="2" id="KW-1185">Reference proteome</keyword>
<evidence type="ECO:0000313" key="1">
    <source>
        <dbReference type="EMBL" id="KAJ8619553.1"/>
    </source>
</evidence>
<proteinExistence type="predicted"/>
<dbReference type="EMBL" id="CM056817">
    <property type="protein sequence ID" value="KAJ8619553.1"/>
    <property type="molecule type" value="Genomic_DNA"/>
</dbReference>
<reference evidence="1 2" key="1">
    <citation type="journal article" date="2022" name="Hortic Res">
        <title>A haplotype resolved chromosomal level avocado genome allows analysis of novel avocado genes.</title>
        <authorList>
            <person name="Nath O."/>
            <person name="Fletcher S.J."/>
            <person name="Hayward A."/>
            <person name="Shaw L.M."/>
            <person name="Masouleh A.K."/>
            <person name="Furtado A."/>
            <person name="Henry R.J."/>
            <person name="Mitter N."/>
        </authorList>
    </citation>
    <scope>NUCLEOTIDE SEQUENCE [LARGE SCALE GENOMIC DNA]</scope>
    <source>
        <strain evidence="2">cv. Hass</strain>
    </source>
</reference>
<sequence length="366" mass="40751">MMTGSHNTGSGTESNMVGFRFKPTDEELVSYYLKNKAMGKLPASRFVVDAEVYKVEPWHLPGVPPKQGVGEEAKEYYFFTRCNRKDKAGNKTDRSAGAGLWRVTCGDRQILDSHKRPIGLKRSLVFKHGRDNLNRRVKNKSKNWIMKEYRLPSEKVGGWVLCRIKKSNRRVPEERDEDDEKIMGATTGPVEEIQLQESCNGGDADFLKFSYSVLGLFDYEVVEAAAEATVAGDNDEGDLLDWADASERDVSVFYLEVFIDVVEDFDEGLREGAAIDDDFLGAMDFGGDDKLRGFSDFLGVLDGVNVFAELAEACVDGGRGGTGAGERREMRGGGREMRSQLESSSPSSWDRSPNRAKQVGLCRLFD</sequence>
<name>A0ACC2KEL8_PERAE</name>
<gene>
    <name evidence="1" type="ORF">MRB53_028082</name>
</gene>
<accession>A0ACC2KEL8</accession>